<dbReference type="InterPro" id="IPR005318">
    <property type="entry name" value="OM_porin_bac"/>
</dbReference>
<dbReference type="PANTHER" id="PTHR34596">
    <property type="entry name" value="CHITOPORIN"/>
    <property type="match status" value="1"/>
</dbReference>
<protein>
    <submittedName>
        <fullName evidence="4">OprD family outer membrane porin</fullName>
    </submittedName>
</protein>
<dbReference type="GO" id="GO:0015288">
    <property type="term" value="F:porin activity"/>
    <property type="evidence" value="ECO:0007669"/>
    <property type="project" value="TreeGrafter"/>
</dbReference>
<dbReference type="PANTHER" id="PTHR34596:SF2">
    <property type="entry name" value="CHITOPORIN"/>
    <property type="match status" value="1"/>
</dbReference>
<dbReference type="RefSeq" id="WP_201090980.1">
    <property type="nucleotide sequence ID" value="NZ_CP067393.1"/>
</dbReference>
<proteinExistence type="inferred from homology"/>
<evidence type="ECO:0000256" key="2">
    <source>
        <dbReference type="ARBA" id="ARBA00022448"/>
    </source>
</evidence>
<gene>
    <name evidence="4" type="ORF">JHT90_11200</name>
</gene>
<evidence type="ECO:0000256" key="3">
    <source>
        <dbReference type="ARBA" id="ARBA00022729"/>
    </source>
</evidence>
<dbReference type="InterPro" id="IPR023614">
    <property type="entry name" value="Porin_dom_sf"/>
</dbReference>
<organism evidence="4 5">
    <name type="scientific">Entomomonas asaccharolytica</name>
    <dbReference type="NCBI Taxonomy" id="2785331"/>
    <lineage>
        <taxon>Bacteria</taxon>
        <taxon>Pseudomonadati</taxon>
        <taxon>Pseudomonadota</taxon>
        <taxon>Gammaproteobacteria</taxon>
        <taxon>Pseudomonadales</taxon>
        <taxon>Pseudomonadaceae</taxon>
        <taxon>Entomomonas</taxon>
    </lineage>
</organism>
<dbReference type="AlphaFoldDB" id="A0A974NEE5"/>
<evidence type="ECO:0000256" key="1">
    <source>
        <dbReference type="ARBA" id="ARBA00009075"/>
    </source>
</evidence>
<dbReference type="GO" id="GO:0016020">
    <property type="term" value="C:membrane"/>
    <property type="evidence" value="ECO:0007669"/>
    <property type="project" value="InterPro"/>
</dbReference>
<dbReference type="Proteomes" id="UP000595278">
    <property type="component" value="Chromosome"/>
</dbReference>
<keyword evidence="5" id="KW-1185">Reference proteome</keyword>
<name>A0A974NEE5_9GAMM</name>
<dbReference type="KEGG" id="eaz:JHT90_11200"/>
<keyword evidence="2" id="KW-0813">Transport</keyword>
<dbReference type="EMBL" id="CP067393">
    <property type="protein sequence ID" value="QQP84954.1"/>
    <property type="molecule type" value="Genomic_DNA"/>
</dbReference>
<dbReference type="Pfam" id="PF03573">
    <property type="entry name" value="OprD"/>
    <property type="match status" value="1"/>
</dbReference>
<keyword evidence="3" id="KW-0732">Signal</keyword>
<reference evidence="4 5" key="1">
    <citation type="submission" date="2021-01" db="EMBL/GenBank/DDBJ databases">
        <title>Entomomonas sp. F2A isolated from a house cricket (Acheta domesticus).</title>
        <authorList>
            <person name="Spergser J."/>
            <person name="Busse H.-J."/>
        </authorList>
    </citation>
    <scope>NUCLEOTIDE SEQUENCE [LARGE SCALE GENOMIC DNA]</scope>
    <source>
        <strain evidence="4 5">F2A</strain>
    </source>
</reference>
<comment type="similarity">
    <text evidence="1">Belongs to the outer membrane porin (Opr) (TC 1.B.25) family.</text>
</comment>
<dbReference type="Gene3D" id="2.40.160.10">
    <property type="entry name" value="Porin"/>
    <property type="match status" value="1"/>
</dbReference>
<accession>A0A974NEE5</accession>
<sequence length="475" mass="53245">MQLRNRGVLVAIGIIGLSNWSIADDIVSQQTSKGFIDDSRLEVISRTMYMSSNARKGGFYSLGGYAKSDKDHGQAEDFGTALIGIYQSGFTEGTVGFGIDVMTMTAYKLDGGRGRSSDDVNNLFPADGRSGRPQDNISKLAPALKLRISKTELKYGQMMVDTPVFATQPIEDKLLPEDATGFLLRSQEIDNLVINAGYFTALRGQEYSHQDSIRQDSAFFDNGKTLKRVYFAGAEYQFNDSFSGKLYASKNKDFWKKYYANLNYNYEFNEDSDIDLDFNWYKTKSVGKGYADELRANGDNRRINSDLWSIAAAYSYQAHTFTVAYQRNSGTGGLGRTSFPYDIEGGAAIAVANSMQYSDFNFENQRSWQVRYDLDFADYGVPGLTFVAAYVKGSKATAENKDYRRKGKSWERNIQLGYTIQEGKAKELSFVLQHAQYRSNFGGGTDYSVNGKHNAYGRDNLDELRLIVQYPLSIL</sequence>
<evidence type="ECO:0000313" key="5">
    <source>
        <dbReference type="Proteomes" id="UP000595278"/>
    </source>
</evidence>
<evidence type="ECO:0000313" key="4">
    <source>
        <dbReference type="EMBL" id="QQP84954.1"/>
    </source>
</evidence>